<dbReference type="InterPro" id="IPR029479">
    <property type="entry name" value="Nitroreductase"/>
</dbReference>
<dbReference type="PIRSF" id="PIRSF005426">
    <property type="entry name" value="Frp"/>
    <property type="match status" value="1"/>
</dbReference>
<keyword evidence="5" id="KW-0521">NADP</keyword>
<organism evidence="8 9">
    <name type="scientific">Nocardioides plantarum</name>
    <dbReference type="NCBI Taxonomy" id="29299"/>
    <lineage>
        <taxon>Bacteria</taxon>
        <taxon>Bacillati</taxon>
        <taxon>Actinomycetota</taxon>
        <taxon>Actinomycetes</taxon>
        <taxon>Propionibacteriales</taxon>
        <taxon>Nocardioidaceae</taxon>
        <taxon>Nocardioides</taxon>
    </lineage>
</organism>
<evidence type="ECO:0000259" key="7">
    <source>
        <dbReference type="Pfam" id="PF00881"/>
    </source>
</evidence>
<evidence type="ECO:0000313" key="9">
    <source>
        <dbReference type="Proteomes" id="UP001589750"/>
    </source>
</evidence>
<evidence type="ECO:0000313" key="8">
    <source>
        <dbReference type="EMBL" id="MFB9313921.1"/>
    </source>
</evidence>
<comment type="similarity">
    <text evidence="1 5">Belongs to the flavin oxidoreductase frp family.</text>
</comment>
<dbReference type="PANTHER" id="PTHR43425:SF2">
    <property type="entry name" value="OXYGEN-INSENSITIVE NADPH NITROREDUCTASE"/>
    <property type="match status" value="1"/>
</dbReference>
<dbReference type="Proteomes" id="UP001589750">
    <property type="component" value="Unassembled WGS sequence"/>
</dbReference>
<evidence type="ECO:0000256" key="5">
    <source>
        <dbReference type="PIRNR" id="PIRNR005426"/>
    </source>
</evidence>
<keyword evidence="9" id="KW-1185">Reference proteome</keyword>
<protein>
    <submittedName>
        <fullName evidence="8">NADPH-dependent oxidoreductase</fullName>
    </submittedName>
</protein>
<feature type="region of interest" description="Disordered" evidence="6">
    <location>
        <begin position="1"/>
        <end position="24"/>
    </location>
</feature>
<keyword evidence="2 5" id="KW-0285">Flavoprotein</keyword>
<dbReference type="SUPFAM" id="SSF55469">
    <property type="entry name" value="FMN-dependent nitroreductase-like"/>
    <property type="match status" value="1"/>
</dbReference>
<evidence type="ECO:0000256" key="1">
    <source>
        <dbReference type="ARBA" id="ARBA00008366"/>
    </source>
</evidence>
<keyword evidence="4 5" id="KW-0560">Oxidoreductase</keyword>
<dbReference type="Pfam" id="PF00881">
    <property type="entry name" value="Nitroreductase"/>
    <property type="match status" value="1"/>
</dbReference>
<dbReference type="CDD" id="cd02146">
    <property type="entry name" value="NfsA-like"/>
    <property type="match status" value="1"/>
</dbReference>
<dbReference type="Gene3D" id="3.40.109.10">
    <property type="entry name" value="NADH Oxidase"/>
    <property type="match status" value="1"/>
</dbReference>
<evidence type="ECO:0000256" key="4">
    <source>
        <dbReference type="ARBA" id="ARBA00023002"/>
    </source>
</evidence>
<dbReference type="RefSeq" id="WP_140007408.1">
    <property type="nucleotide sequence ID" value="NZ_JBHMDG010000015.1"/>
</dbReference>
<dbReference type="InterPro" id="IPR016446">
    <property type="entry name" value="Flavin_OxRdtase_Frp"/>
</dbReference>
<keyword evidence="3 5" id="KW-0288">FMN</keyword>
<name>A0ABV5KB09_9ACTN</name>
<evidence type="ECO:0000256" key="6">
    <source>
        <dbReference type="SAM" id="MobiDB-lite"/>
    </source>
</evidence>
<evidence type="ECO:0000256" key="3">
    <source>
        <dbReference type="ARBA" id="ARBA00022643"/>
    </source>
</evidence>
<proteinExistence type="inferred from homology"/>
<reference evidence="8 9" key="1">
    <citation type="submission" date="2024-09" db="EMBL/GenBank/DDBJ databases">
        <authorList>
            <person name="Sun Q."/>
            <person name="Mori K."/>
        </authorList>
    </citation>
    <scope>NUCLEOTIDE SEQUENCE [LARGE SCALE GENOMIC DNA]</scope>
    <source>
        <strain evidence="8 9">JCM 9626</strain>
    </source>
</reference>
<dbReference type="EMBL" id="JBHMDG010000015">
    <property type="protein sequence ID" value="MFB9313921.1"/>
    <property type="molecule type" value="Genomic_DNA"/>
</dbReference>
<dbReference type="PANTHER" id="PTHR43425">
    <property type="entry name" value="OXYGEN-INSENSITIVE NADPH NITROREDUCTASE"/>
    <property type="match status" value="1"/>
</dbReference>
<comment type="caution">
    <text evidence="8">The sequence shown here is derived from an EMBL/GenBank/DDBJ whole genome shotgun (WGS) entry which is preliminary data.</text>
</comment>
<gene>
    <name evidence="8" type="ORF">ACFFRI_12775</name>
</gene>
<evidence type="ECO:0000256" key="2">
    <source>
        <dbReference type="ARBA" id="ARBA00022630"/>
    </source>
</evidence>
<dbReference type="InterPro" id="IPR000415">
    <property type="entry name" value="Nitroreductase-like"/>
</dbReference>
<sequence>MGIVGINSDAPRPPSTPRYGDGSSVTVSSEVLALQLAHRSVRRFTDEDVSEEHVRALVAAAQSAPTSSNLQAWSVVAVRDPARKARLAALAGGQAFVEAAPVLLVWVADLSRARRLAARTGVTVDATDYLESTLIGFVDAALAAQNAVVAAESLGLGSTYVGAIRNHPREVAAELALPYGAVAAFGLALGVPDASEDAGVKPRLPQGAVLHHEQYDAAAADAHLPAYDGHLGAYNKRHGLAGVWTERVLARLAGPASMAGRHTLRQTLADLGLPSR</sequence>
<accession>A0ABV5KB09</accession>
<feature type="domain" description="Nitroreductase" evidence="7">
    <location>
        <begin position="38"/>
        <end position="186"/>
    </location>
</feature>